<evidence type="ECO:0000259" key="1">
    <source>
        <dbReference type="Pfam" id="PF13154"/>
    </source>
</evidence>
<dbReference type="GO" id="GO:0008270">
    <property type="term" value="F:zinc ion binding"/>
    <property type="evidence" value="ECO:0007669"/>
    <property type="project" value="InterPro"/>
</dbReference>
<dbReference type="SUPFAM" id="SSF57783">
    <property type="entry name" value="Zinc beta-ribbon"/>
    <property type="match status" value="1"/>
</dbReference>
<name>A0A842AJ23_9LIST</name>
<evidence type="ECO:0000313" key="5">
    <source>
        <dbReference type="Proteomes" id="UP000574104"/>
    </source>
</evidence>
<protein>
    <submittedName>
        <fullName evidence="3">DUF3991 domain-containing protein</fullName>
    </submittedName>
</protein>
<feature type="domain" description="DUF3991" evidence="1">
    <location>
        <begin position="122"/>
        <end position="185"/>
    </location>
</feature>
<reference evidence="4 5" key="1">
    <citation type="submission" date="2020-03" db="EMBL/GenBank/DDBJ databases">
        <title>Soil Listeria distribution.</title>
        <authorList>
            <person name="Liao J."/>
            <person name="Wiedmann M."/>
        </authorList>
    </citation>
    <scope>NUCLEOTIDE SEQUENCE [LARGE SCALE GENOMIC DNA]</scope>
    <source>
        <strain evidence="3 5">FSL L7-1299</strain>
        <strain evidence="2 4">FSL L7-1658</strain>
    </source>
</reference>
<dbReference type="Gene3D" id="3.90.580.10">
    <property type="entry name" value="Zinc finger, CHC2-type domain"/>
    <property type="match status" value="1"/>
</dbReference>
<proteinExistence type="predicted"/>
<evidence type="ECO:0000313" key="3">
    <source>
        <dbReference type="EMBL" id="MBC1617919.1"/>
    </source>
</evidence>
<dbReference type="GO" id="GO:0003677">
    <property type="term" value="F:DNA binding"/>
    <property type="evidence" value="ECO:0007669"/>
    <property type="project" value="InterPro"/>
</dbReference>
<dbReference type="EMBL" id="JAARPT010000013">
    <property type="protein sequence ID" value="MBC1403125.1"/>
    <property type="molecule type" value="Genomic_DNA"/>
</dbReference>
<gene>
    <name evidence="2" type="ORF">HB836_16150</name>
    <name evidence="3" type="ORF">HB904_17205</name>
</gene>
<evidence type="ECO:0000313" key="4">
    <source>
        <dbReference type="Proteomes" id="UP000544413"/>
    </source>
</evidence>
<dbReference type="Proteomes" id="UP000574104">
    <property type="component" value="Unassembled WGS sequence"/>
</dbReference>
<dbReference type="Pfam" id="PF13154">
    <property type="entry name" value="DUF3991"/>
    <property type="match status" value="1"/>
</dbReference>
<dbReference type="Proteomes" id="UP000544413">
    <property type="component" value="Unassembled WGS sequence"/>
</dbReference>
<comment type="caution">
    <text evidence="3">The sequence shown here is derived from an EMBL/GenBank/DDBJ whole genome shotgun (WGS) entry which is preliminary data.</text>
</comment>
<accession>A0A842AJ23</accession>
<dbReference type="AlphaFoldDB" id="A0A842AJ23"/>
<dbReference type="Gene3D" id="3.40.1360.10">
    <property type="match status" value="1"/>
</dbReference>
<dbReference type="InterPro" id="IPR036977">
    <property type="entry name" value="DNA_primase_Znf_CHC2"/>
</dbReference>
<dbReference type="Pfam" id="PF13155">
    <property type="entry name" value="Toprim_2"/>
    <property type="match status" value="1"/>
</dbReference>
<dbReference type="RefSeq" id="WP_185406840.1">
    <property type="nucleotide sequence ID" value="NZ_JAARPT010000013.1"/>
</dbReference>
<organism evidence="3 5">
    <name type="scientific">Listeria booriae</name>
    <dbReference type="NCBI Taxonomy" id="1552123"/>
    <lineage>
        <taxon>Bacteria</taxon>
        <taxon>Bacillati</taxon>
        <taxon>Bacillota</taxon>
        <taxon>Bacilli</taxon>
        <taxon>Bacillales</taxon>
        <taxon>Listeriaceae</taxon>
        <taxon>Listeria</taxon>
    </lineage>
</organism>
<sequence length="530" mass="61031">MEEKKDAFQKKKEAAKKVDIVHFCEVNGFGLTSDNGRDYYGEDHDSLWVNRETNTFRWFSRGLTGDSIQFVETFFDKKFVEAVNLLTDDQYTSGDIPKFVPKPKEPFKYFYKHDDNTEQVEQYLCNDRGINPVIVEALVKKGLIRQSTYKGEKDCLFVWGKTGKRVGVSIQGTTRDEERYGKRGTKKLVGKNSESNYGFNVTLGSPKSIYFFESPIDLLSYWSIHLDKLTDVRLVAMTGLQEKTVWNMIQHTYEARGVMPTDVYIACDNDLAGQRFADRFRETGFELGNGTELNFHPLIPDDYAIPEANIAIYQSVGEQMSVDWKMIAAFHKAESNLSDKMELANIGDIALFFGEKQKPNEEKKVLDKEAACRSCAEKLASIRELKGYRFDKLFENYSTKEMLFINKVKHFYAAYKKEQLVIKAEVQKDWNDIQKGSQESDSLDQGKQKAVYKNEKEQLLEVNNASDSEKYQAVIRNRTSVIGHFEADSKEEMEKLIKIYGFEAVDKEDVRKYEPALLHDGHAKEKLLAR</sequence>
<dbReference type="EMBL" id="JAARSH010000016">
    <property type="protein sequence ID" value="MBC1617919.1"/>
    <property type="molecule type" value="Genomic_DNA"/>
</dbReference>
<dbReference type="GO" id="GO:0006260">
    <property type="term" value="P:DNA replication"/>
    <property type="evidence" value="ECO:0007669"/>
    <property type="project" value="InterPro"/>
</dbReference>
<dbReference type="InterPro" id="IPR025054">
    <property type="entry name" value="DUF3991"/>
</dbReference>
<evidence type="ECO:0000313" key="2">
    <source>
        <dbReference type="EMBL" id="MBC1403125.1"/>
    </source>
</evidence>